<comment type="caution">
    <text evidence="1">The sequence shown here is derived from an EMBL/GenBank/DDBJ whole genome shotgun (WGS) entry which is preliminary data.</text>
</comment>
<protein>
    <submittedName>
        <fullName evidence="1">Uncharacterized protein</fullName>
    </submittedName>
</protein>
<name>A0A2L2X9S8_9FIRM</name>
<dbReference type="AlphaFoldDB" id="A0A2L2X9S8"/>
<keyword evidence="2" id="KW-1185">Reference proteome</keyword>
<dbReference type="Proteomes" id="UP000239549">
    <property type="component" value="Unassembled WGS sequence"/>
</dbReference>
<gene>
    <name evidence="1" type="ORF">DCCM_0557</name>
</gene>
<reference evidence="2" key="1">
    <citation type="submission" date="2018-02" db="EMBL/GenBank/DDBJ databases">
        <title>Genome sequence of Desulfocucumis palustris strain NAW-5.</title>
        <authorList>
            <person name="Watanabe M."/>
            <person name="Kojima H."/>
            <person name="Fukui M."/>
        </authorList>
    </citation>
    <scope>NUCLEOTIDE SEQUENCE [LARGE SCALE GENOMIC DNA]</scope>
    <source>
        <strain evidence="2">NAW-5</strain>
    </source>
</reference>
<sequence length="45" mass="4916">MIPFNSIRGPHNNIRYLDAAFQVGISVLSVPVRVYAKAVFAGVRA</sequence>
<evidence type="ECO:0000313" key="1">
    <source>
        <dbReference type="EMBL" id="GBF32363.1"/>
    </source>
</evidence>
<proteinExistence type="predicted"/>
<organism evidence="1 2">
    <name type="scientific">Desulfocucumis palustris</name>
    <dbReference type="NCBI Taxonomy" id="1898651"/>
    <lineage>
        <taxon>Bacteria</taxon>
        <taxon>Bacillati</taxon>
        <taxon>Bacillota</taxon>
        <taxon>Clostridia</taxon>
        <taxon>Eubacteriales</taxon>
        <taxon>Desulfocucumaceae</taxon>
        <taxon>Desulfocucumis</taxon>
    </lineage>
</organism>
<accession>A0A2L2X9S8</accession>
<dbReference type="EMBL" id="BFAV01000028">
    <property type="protein sequence ID" value="GBF32363.1"/>
    <property type="molecule type" value="Genomic_DNA"/>
</dbReference>
<evidence type="ECO:0000313" key="2">
    <source>
        <dbReference type="Proteomes" id="UP000239549"/>
    </source>
</evidence>